<dbReference type="InterPro" id="IPR026947">
    <property type="entry name" value="UBN_middle_dom"/>
</dbReference>
<feature type="region of interest" description="Disordered" evidence="2">
    <location>
        <begin position="47"/>
        <end position="120"/>
    </location>
</feature>
<dbReference type="PANTHER" id="PTHR21669">
    <property type="entry name" value="CAPZ-INTERACTING PROTEIN AND RELATED PROTEINS"/>
    <property type="match status" value="1"/>
</dbReference>
<evidence type="ECO:0000313" key="5">
    <source>
        <dbReference type="EMBL" id="KAG2185412.1"/>
    </source>
</evidence>
<feature type="region of interest" description="Disordered" evidence="2">
    <location>
        <begin position="1"/>
        <end position="23"/>
    </location>
</feature>
<protein>
    <recommendedName>
        <fullName evidence="7">Ubinuclein middle domain-containing protein</fullName>
    </recommendedName>
</protein>
<feature type="region of interest" description="Disordered" evidence="2">
    <location>
        <begin position="142"/>
        <end position="336"/>
    </location>
</feature>
<proteinExistence type="predicted"/>
<dbReference type="Pfam" id="PF08729">
    <property type="entry name" value="HUN"/>
    <property type="match status" value="1"/>
</dbReference>
<dbReference type="Pfam" id="PF14075">
    <property type="entry name" value="UBN_AB"/>
    <property type="match status" value="1"/>
</dbReference>
<feature type="compositionally biased region" description="Acidic residues" evidence="2">
    <location>
        <begin position="109"/>
        <end position="120"/>
    </location>
</feature>
<evidence type="ECO:0008006" key="7">
    <source>
        <dbReference type="Google" id="ProtNLM"/>
    </source>
</evidence>
<dbReference type="AlphaFoldDB" id="A0A8H7Q3E9"/>
<evidence type="ECO:0000313" key="6">
    <source>
        <dbReference type="Proteomes" id="UP000612746"/>
    </source>
</evidence>
<name>A0A8H7Q3E9_9FUNG</name>
<dbReference type="OrthoDB" id="5576775at2759"/>
<reference evidence="5" key="1">
    <citation type="submission" date="2020-12" db="EMBL/GenBank/DDBJ databases">
        <title>Metabolic potential, ecology and presence of endohyphal bacteria is reflected in genomic diversity of Mucoromycotina.</title>
        <authorList>
            <person name="Muszewska A."/>
            <person name="Okrasinska A."/>
            <person name="Steczkiewicz K."/>
            <person name="Drgas O."/>
            <person name="Orlowska M."/>
            <person name="Perlinska-Lenart U."/>
            <person name="Aleksandrzak-Piekarczyk T."/>
            <person name="Szatraj K."/>
            <person name="Zielenkiewicz U."/>
            <person name="Pilsyk S."/>
            <person name="Malc E."/>
            <person name="Mieczkowski P."/>
            <person name="Kruszewska J.S."/>
            <person name="Biernat P."/>
            <person name="Pawlowska J."/>
        </authorList>
    </citation>
    <scope>NUCLEOTIDE SEQUENCE</scope>
    <source>
        <strain evidence="5">WA0000051536</strain>
    </source>
</reference>
<feature type="compositionally biased region" description="Basic and acidic residues" evidence="2">
    <location>
        <begin position="184"/>
        <end position="196"/>
    </location>
</feature>
<feature type="region of interest" description="Disordered" evidence="2">
    <location>
        <begin position="462"/>
        <end position="497"/>
    </location>
</feature>
<feature type="compositionally biased region" description="Polar residues" evidence="2">
    <location>
        <begin position="303"/>
        <end position="320"/>
    </location>
</feature>
<feature type="compositionally biased region" description="Low complexity" evidence="2">
    <location>
        <begin position="158"/>
        <end position="171"/>
    </location>
</feature>
<dbReference type="PANTHER" id="PTHR21669:SF28">
    <property type="entry name" value="YEMANUCLEIN"/>
    <property type="match status" value="1"/>
</dbReference>
<dbReference type="EMBL" id="JAEPRA010000005">
    <property type="protein sequence ID" value="KAG2185412.1"/>
    <property type="molecule type" value="Genomic_DNA"/>
</dbReference>
<feature type="domain" description="Hpc2-related" evidence="3">
    <location>
        <begin position="108"/>
        <end position="147"/>
    </location>
</feature>
<organism evidence="5 6">
    <name type="scientific">Umbelopsis vinacea</name>
    <dbReference type="NCBI Taxonomy" id="44442"/>
    <lineage>
        <taxon>Eukaryota</taxon>
        <taxon>Fungi</taxon>
        <taxon>Fungi incertae sedis</taxon>
        <taxon>Mucoromycota</taxon>
        <taxon>Mucoromycotina</taxon>
        <taxon>Umbelopsidomycetes</taxon>
        <taxon>Umbelopsidales</taxon>
        <taxon>Umbelopsidaceae</taxon>
        <taxon>Umbelopsis</taxon>
    </lineage>
</organism>
<evidence type="ECO:0000256" key="2">
    <source>
        <dbReference type="SAM" id="MobiDB-lite"/>
    </source>
</evidence>
<dbReference type="GO" id="GO:0006325">
    <property type="term" value="P:chromatin organization"/>
    <property type="evidence" value="ECO:0007669"/>
    <property type="project" value="TreeGrafter"/>
</dbReference>
<gene>
    <name evidence="5" type="ORF">INT44_002203</name>
</gene>
<comment type="caution">
    <text evidence="5">The sequence shown here is derived from an EMBL/GenBank/DDBJ whole genome shotgun (WGS) entry which is preliminary data.</text>
</comment>
<evidence type="ECO:0000256" key="1">
    <source>
        <dbReference type="ARBA" id="ARBA00022553"/>
    </source>
</evidence>
<evidence type="ECO:0000259" key="4">
    <source>
        <dbReference type="Pfam" id="PF14075"/>
    </source>
</evidence>
<sequence length="585" mass="64983">MASPEPQADPPKKTKSRTVRIHVDLKEKAPGTIVCYADLLRQALKAKENNTTTTHDEPPPNQEAKHPEQQSEDNFFQGLLARSANYTLHDDQDDEDSVGNSNRKKLPENEYDVEDPFIDDSDMLLDDSYAYSERKHDGFFVYQGPLDDEEDKKKATSKKPSSSSANSSSKKVSVKRKAVTDPSDQSHSETEGDGKSTKSVKKTTVKKPATKGSATTLQAKKRKPESTTDVASKDDSQKKKKPKLDDPTASPSKKPESVKKKATGTSEAAKEEPKIEGVTPVSNGDVSDKPGSAQNGEKDGRPTSHTTDTAAPDSQQSSATVDEKPKKGANKPVKLTPLDPAVEKIMDRLREDVAKEDFAVKSKFPATLRPTVLAAGTLVFRQLNGPDDNFVNHLMAILPYNKFTLRLMTPLSIQQKFLYKQVGPLRIDELQTEIDGMITVLKQQVDEAMPAQIKQHAEIVAKTKEEDGPKPSEGSDATADDTAKEDGEQAGSATRFRFNEETRKTLYNIMKAEVARTTLKNELNQLLKTNEQPISETTARKQMYQKLMQCFPDGWMTTYDMSRQYSQYKVRQQKKEDKTASITSH</sequence>
<feature type="domain" description="Ubinuclein middle" evidence="4">
    <location>
        <begin position="336"/>
        <end position="563"/>
    </location>
</feature>
<feature type="compositionally biased region" description="Basic and acidic residues" evidence="2">
    <location>
        <begin position="54"/>
        <end position="69"/>
    </location>
</feature>
<dbReference type="Proteomes" id="UP000612746">
    <property type="component" value="Unassembled WGS sequence"/>
</dbReference>
<evidence type="ECO:0000259" key="3">
    <source>
        <dbReference type="Pfam" id="PF08729"/>
    </source>
</evidence>
<dbReference type="GO" id="GO:0005634">
    <property type="term" value="C:nucleus"/>
    <property type="evidence" value="ECO:0007669"/>
    <property type="project" value="TreeGrafter"/>
</dbReference>
<dbReference type="InterPro" id="IPR014840">
    <property type="entry name" value="HRD"/>
</dbReference>
<keyword evidence="1" id="KW-0597">Phosphoprotein</keyword>
<accession>A0A8H7Q3E9</accession>
<keyword evidence="6" id="KW-1185">Reference proteome</keyword>
<feature type="compositionally biased region" description="Basic residues" evidence="2">
    <location>
        <begin position="198"/>
        <end position="209"/>
    </location>
</feature>